<dbReference type="RefSeq" id="WP_378739103.1">
    <property type="nucleotide sequence ID" value="NZ_CBDRIY010000010.1"/>
</dbReference>
<dbReference type="Proteomes" id="UP000682416">
    <property type="component" value="Chromosome"/>
</dbReference>
<proteinExistence type="predicted"/>
<accession>A0A975QKD3</accession>
<dbReference type="AlphaFoldDB" id="A0A975QKD3"/>
<evidence type="ECO:0000313" key="2">
    <source>
        <dbReference type="Proteomes" id="UP000682416"/>
    </source>
</evidence>
<gene>
    <name evidence="1" type="ORF">KGD82_09470</name>
</gene>
<dbReference type="EMBL" id="CP074402">
    <property type="protein sequence ID" value="QVJ02601.1"/>
    <property type="molecule type" value="Genomic_DNA"/>
</dbReference>
<sequence>MDPSEQAEALAERTLGATRERLAALDELPTHEHVAVFDTLQQELSGVLGALGQNARGSR</sequence>
<name>A0A975QKD3_9ACTN</name>
<reference evidence="1" key="1">
    <citation type="submission" date="2021-05" db="EMBL/GenBank/DDBJ databases">
        <authorList>
            <person name="Kaiqin L."/>
            <person name="Jian G."/>
        </authorList>
    </citation>
    <scope>NUCLEOTIDE SEQUENCE</scope>
    <source>
        <strain evidence="1">HDS5</strain>
    </source>
</reference>
<keyword evidence="2" id="KW-1185">Reference proteome</keyword>
<evidence type="ECO:0000313" key="1">
    <source>
        <dbReference type="EMBL" id="QVJ02601.1"/>
    </source>
</evidence>
<protein>
    <submittedName>
        <fullName evidence="1">Uncharacterized protein</fullName>
    </submittedName>
</protein>
<dbReference type="KEGG" id="nec:KGD82_09470"/>
<organism evidence="1 2">
    <name type="scientific">Nocardiopsis eucommiae</name>
    <dbReference type="NCBI Taxonomy" id="2831970"/>
    <lineage>
        <taxon>Bacteria</taxon>
        <taxon>Bacillati</taxon>
        <taxon>Actinomycetota</taxon>
        <taxon>Actinomycetes</taxon>
        <taxon>Streptosporangiales</taxon>
        <taxon>Nocardiopsidaceae</taxon>
        <taxon>Nocardiopsis</taxon>
    </lineage>
</organism>